<protein>
    <submittedName>
        <fullName evidence="1">Uncharacterized protein</fullName>
    </submittedName>
</protein>
<comment type="caution">
    <text evidence="1">The sequence shown here is derived from an EMBL/GenBank/DDBJ whole genome shotgun (WGS) entry which is preliminary data.</text>
</comment>
<organism evidence="1 2">
    <name type="scientific">Boeremia exigua</name>
    <dbReference type="NCBI Taxonomy" id="749465"/>
    <lineage>
        <taxon>Eukaryota</taxon>
        <taxon>Fungi</taxon>
        <taxon>Dikarya</taxon>
        <taxon>Ascomycota</taxon>
        <taxon>Pezizomycotina</taxon>
        <taxon>Dothideomycetes</taxon>
        <taxon>Pleosporomycetidae</taxon>
        <taxon>Pleosporales</taxon>
        <taxon>Pleosporineae</taxon>
        <taxon>Didymellaceae</taxon>
        <taxon>Boeremia</taxon>
    </lineage>
</organism>
<dbReference type="EMBL" id="JAPHNI010000433">
    <property type="protein sequence ID" value="KAJ8111138.1"/>
    <property type="molecule type" value="Genomic_DNA"/>
</dbReference>
<proteinExistence type="predicted"/>
<evidence type="ECO:0000313" key="1">
    <source>
        <dbReference type="EMBL" id="KAJ8111138.1"/>
    </source>
</evidence>
<sequence length="267" mass="30374">MPQRYAPQVLSNEADIQLAINSVATRQIQSESRAALTYNVPRMTMRDRRAGKPARRDCQPNSKKLTITEEEVIASYIIKLDLRGFSPAYATVGVHWPRNFVKRTDSLKTRFNRAYDRQRALCEDPVLIRGWFELVEQTKAKYGICNEDVYNFDEAGFIMGKITTQLVVTGAERRGRLKTVQPGDREWATVIAAISAAGWLVPPFLIFAGQYHLSAWYEETEIPRDWVIALRTPTLPAALTETLWEARTPSNLAREERQGGERSGLSR</sequence>
<evidence type="ECO:0000313" key="2">
    <source>
        <dbReference type="Proteomes" id="UP001153331"/>
    </source>
</evidence>
<dbReference type="Proteomes" id="UP001153331">
    <property type="component" value="Unassembled WGS sequence"/>
</dbReference>
<gene>
    <name evidence="1" type="ORF">OPT61_g6194</name>
</gene>
<reference evidence="1" key="1">
    <citation type="submission" date="2022-11" db="EMBL/GenBank/DDBJ databases">
        <title>Genome Sequence of Boeremia exigua.</title>
        <authorList>
            <person name="Buettner E."/>
        </authorList>
    </citation>
    <scope>NUCLEOTIDE SEQUENCE</scope>
    <source>
        <strain evidence="1">CU02</strain>
    </source>
</reference>
<keyword evidence="2" id="KW-1185">Reference proteome</keyword>
<name>A0ACC2I7G5_9PLEO</name>
<accession>A0ACC2I7G5</accession>